<dbReference type="OrthoDB" id="6382410at2"/>
<dbReference type="CDD" id="cd04301">
    <property type="entry name" value="NAT_SF"/>
    <property type="match status" value="1"/>
</dbReference>
<dbReference type="PROSITE" id="PS51186">
    <property type="entry name" value="GNAT"/>
    <property type="match status" value="1"/>
</dbReference>
<dbReference type="GO" id="GO:0016747">
    <property type="term" value="F:acyltransferase activity, transferring groups other than amino-acyl groups"/>
    <property type="evidence" value="ECO:0007669"/>
    <property type="project" value="InterPro"/>
</dbReference>
<evidence type="ECO:0000313" key="3">
    <source>
        <dbReference type="Proteomes" id="UP000199481"/>
    </source>
</evidence>
<dbReference type="RefSeq" id="WP_035021624.1">
    <property type="nucleotide sequence ID" value="NZ_CP084916.1"/>
</dbReference>
<dbReference type="Proteomes" id="UP000199481">
    <property type="component" value="Unassembled WGS sequence"/>
</dbReference>
<accession>A0A1H1B1R5</accession>
<sequence>MSEIFTLHQAKTEHLEMIEVLLKETALWLKAKGSLQWNGILEGKDNHNTASAIDRGEVFYGTLDNELVGMFILWEHQSEWDAALWGTDQGNDFYYLHRLNIKREKAGMGIPQMMINAAKDYAEKKQKRALRLDCIAENEFLNRMYRNENFELVDCKEDFNAGEQINDFNLYQYQLK</sequence>
<dbReference type="InterPro" id="IPR000182">
    <property type="entry name" value="GNAT_dom"/>
</dbReference>
<dbReference type="EMBL" id="FNJW01000008">
    <property type="protein sequence ID" value="SDQ45396.1"/>
    <property type="molecule type" value="Genomic_DNA"/>
</dbReference>
<keyword evidence="3" id="KW-1185">Reference proteome</keyword>
<dbReference type="InterPro" id="IPR016181">
    <property type="entry name" value="Acyl_CoA_acyltransferase"/>
</dbReference>
<name>A0A1H1B1R5_9LACT</name>
<gene>
    <name evidence="2" type="ORF">SAMN04487752_2341</name>
</gene>
<dbReference type="Gene3D" id="3.40.630.30">
    <property type="match status" value="1"/>
</dbReference>
<reference evidence="3" key="1">
    <citation type="submission" date="2016-10" db="EMBL/GenBank/DDBJ databases">
        <authorList>
            <person name="Varghese N."/>
            <person name="Submissions S."/>
        </authorList>
    </citation>
    <scope>NUCLEOTIDE SEQUENCE [LARGE SCALE GENOMIC DNA]</scope>
    <source>
        <strain evidence="3">MPL-11</strain>
    </source>
</reference>
<evidence type="ECO:0000313" key="2">
    <source>
        <dbReference type="EMBL" id="SDQ45396.1"/>
    </source>
</evidence>
<proteinExistence type="predicted"/>
<feature type="domain" description="N-acetyltransferase" evidence="1">
    <location>
        <begin position="5"/>
        <end position="176"/>
    </location>
</feature>
<organism evidence="2 3">
    <name type="scientific">Carnobacterium viridans</name>
    <dbReference type="NCBI Taxonomy" id="174587"/>
    <lineage>
        <taxon>Bacteria</taxon>
        <taxon>Bacillati</taxon>
        <taxon>Bacillota</taxon>
        <taxon>Bacilli</taxon>
        <taxon>Lactobacillales</taxon>
        <taxon>Carnobacteriaceae</taxon>
        <taxon>Carnobacterium</taxon>
    </lineage>
</organism>
<dbReference type="AlphaFoldDB" id="A0A1H1B1R5"/>
<protein>
    <recommendedName>
        <fullName evidence="1">N-acetyltransferase domain-containing protein</fullName>
    </recommendedName>
</protein>
<dbReference type="Pfam" id="PF00583">
    <property type="entry name" value="Acetyltransf_1"/>
    <property type="match status" value="1"/>
</dbReference>
<dbReference type="SUPFAM" id="SSF55729">
    <property type="entry name" value="Acyl-CoA N-acyltransferases (Nat)"/>
    <property type="match status" value="1"/>
</dbReference>
<evidence type="ECO:0000259" key="1">
    <source>
        <dbReference type="PROSITE" id="PS51186"/>
    </source>
</evidence>